<name>A0A0B2V5G8_TOXCA</name>
<proteinExistence type="predicted"/>
<dbReference type="EMBL" id="JPKZ01002059">
    <property type="protein sequence ID" value="KHN78696.1"/>
    <property type="molecule type" value="Genomic_DNA"/>
</dbReference>
<dbReference type="Proteomes" id="UP000031036">
    <property type="component" value="Unassembled WGS sequence"/>
</dbReference>
<sequence length="102" mass="11809">MKDPERSAESTVFSWIIDLKEFAYVGDEKLRLSDAKVQFVNLYNNTLHFYCNDGYDRSLHLSKGDVSVSYVCFFSYAIYLTRPNHKVLAQTSEFLSLLNLPN</sequence>
<gene>
    <name evidence="1" type="ORF">Tcan_00181</name>
</gene>
<accession>A0A0B2V5G8</accession>
<comment type="caution">
    <text evidence="1">The sequence shown here is derived from an EMBL/GenBank/DDBJ whole genome shotgun (WGS) entry which is preliminary data.</text>
</comment>
<dbReference type="AlphaFoldDB" id="A0A0B2V5G8"/>
<evidence type="ECO:0000313" key="1">
    <source>
        <dbReference type="EMBL" id="KHN78696.1"/>
    </source>
</evidence>
<keyword evidence="2" id="KW-1185">Reference proteome</keyword>
<evidence type="ECO:0000313" key="2">
    <source>
        <dbReference type="Proteomes" id="UP000031036"/>
    </source>
</evidence>
<organism evidence="1 2">
    <name type="scientific">Toxocara canis</name>
    <name type="common">Canine roundworm</name>
    <dbReference type="NCBI Taxonomy" id="6265"/>
    <lineage>
        <taxon>Eukaryota</taxon>
        <taxon>Metazoa</taxon>
        <taxon>Ecdysozoa</taxon>
        <taxon>Nematoda</taxon>
        <taxon>Chromadorea</taxon>
        <taxon>Rhabditida</taxon>
        <taxon>Spirurina</taxon>
        <taxon>Ascaridomorpha</taxon>
        <taxon>Ascaridoidea</taxon>
        <taxon>Toxocaridae</taxon>
        <taxon>Toxocara</taxon>
    </lineage>
</organism>
<protein>
    <submittedName>
        <fullName evidence="1">Uncharacterized protein</fullName>
    </submittedName>
</protein>
<reference evidence="1 2" key="1">
    <citation type="submission" date="2014-11" db="EMBL/GenBank/DDBJ databases">
        <title>Genetic blueprint of the zoonotic pathogen Toxocara canis.</title>
        <authorList>
            <person name="Zhu X.-Q."/>
            <person name="Korhonen P.K."/>
            <person name="Cai H."/>
            <person name="Young N.D."/>
            <person name="Nejsum P."/>
            <person name="von Samson-Himmelstjerna G."/>
            <person name="Boag P.R."/>
            <person name="Tan P."/>
            <person name="Li Q."/>
            <person name="Min J."/>
            <person name="Yang Y."/>
            <person name="Wang X."/>
            <person name="Fang X."/>
            <person name="Hall R.S."/>
            <person name="Hofmann A."/>
            <person name="Sternberg P.W."/>
            <person name="Jex A.R."/>
            <person name="Gasser R.B."/>
        </authorList>
    </citation>
    <scope>NUCLEOTIDE SEQUENCE [LARGE SCALE GENOMIC DNA]</scope>
    <source>
        <strain evidence="1">PN_DK_2014</strain>
    </source>
</reference>